<name>A0A3D8QEN7_9HELO</name>
<gene>
    <name evidence="1" type="ORF">BP6252_12981</name>
</gene>
<comment type="caution">
    <text evidence="1">The sequence shown here is derived from an EMBL/GenBank/DDBJ whole genome shotgun (WGS) entry which is preliminary data.</text>
</comment>
<proteinExistence type="predicted"/>
<evidence type="ECO:0000313" key="1">
    <source>
        <dbReference type="EMBL" id="RDW59894.1"/>
    </source>
</evidence>
<keyword evidence="2" id="KW-1185">Reference proteome</keyword>
<reference evidence="1 2" key="1">
    <citation type="journal article" date="2018" name="IMA Fungus">
        <title>IMA Genome-F 9: Draft genome sequence of Annulohypoxylon stygium, Aspergillus mulundensis, Berkeleyomyces basicola (syn. Thielaviopsis basicola), Ceratocystis smalleyi, two Cercospora beticola strains, Coleophoma cylindrospora, Fusarium fracticaudum, Phialophora cf. hyalina, and Morchella septimelata.</title>
        <authorList>
            <person name="Wingfield B.D."/>
            <person name="Bills G.F."/>
            <person name="Dong Y."/>
            <person name="Huang W."/>
            <person name="Nel W.J."/>
            <person name="Swalarsk-Parry B.S."/>
            <person name="Vaghefi N."/>
            <person name="Wilken P.M."/>
            <person name="An Z."/>
            <person name="de Beer Z.W."/>
            <person name="De Vos L."/>
            <person name="Chen L."/>
            <person name="Duong T.A."/>
            <person name="Gao Y."/>
            <person name="Hammerbacher A."/>
            <person name="Kikkert J.R."/>
            <person name="Li Y."/>
            <person name="Li H."/>
            <person name="Li K."/>
            <person name="Li Q."/>
            <person name="Liu X."/>
            <person name="Ma X."/>
            <person name="Naidoo K."/>
            <person name="Pethybridge S.J."/>
            <person name="Sun J."/>
            <person name="Steenkamp E.T."/>
            <person name="van der Nest M.A."/>
            <person name="van Wyk S."/>
            <person name="Wingfield M.J."/>
            <person name="Xiong C."/>
            <person name="Yue Q."/>
            <person name="Zhang X."/>
        </authorList>
    </citation>
    <scope>NUCLEOTIDE SEQUENCE [LARGE SCALE GENOMIC DNA]</scope>
    <source>
        <strain evidence="1 2">BP6252</strain>
    </source>
</reference>
<protein>
    <submittedName>
        <fullName evidence="1">Uncharacterized protein</fullName>
    </submittedName>
</protein>
<organism evidence="1 2">
    <name type="scientific">Coleophoma cylindrospora</name>
    <dbReference type="NCBI Taxonomy" id="1849047"/>
    <lineage>
        <taxon>Eukaryota</taxon>
        <taxon>Fungi</taxon>
        <taxon>Dikarya</taxon>
        <taxon>Ascomycota</taxon>
        <taxon>Pezizomycotina</taxon>
        <taxon>Leotiomycetes</taxon>
        <taxon>Helotiales</taxon>
        <taxon>Dermateaceae</taxon>
        <taxon>Coleophoma</taxon>
    </lineage>
</organism>
<dbReference type="AlphaFoldDB" id="A0A3D8QEN7"/>
<dbReference type="Proteomes" id="UP000256645">
    <property type="component" value="Unassembled WGS sequence"/>
</dbReference>
<accession>A0A3D8QEN7</accession>
<sequence length="66" mass="7531">MGTDYALPFWSHAWMRHARAPLFPIHRHSLKKFNGRTWTATRVRTAVASFPATLPTTPLLPLFVDA</sequence>
<evidence type="ECO:0000313" key="2">
    <source>
        <dbReference type="Proteomes" id="UP000256645"/>
    </source>
</evidence>
<dbReference type="EMBL" id="PDLM01000016">
    <property type="protein sequence ID" value="RDW59894.1"/>
    <property type="molecule type" value="Genomic_DNA"/>
</dbReference>